<evidence type="ECO:0000313" key="3">
    <source>
        <dbReference type="EMBL" id="SDO70049.1"/>
    </source>
</evidence>
<feature type="region of interest" description="Disordered" evidence="1">
    <location>
        <begin position="28"/>
        <end position="52"/>
    </location>
</feature>
<feature type="chain" id="PRO_5011541117" evidence="2">
    <location>
        <begin position="32"/>
        <end position="76"/>
    </location>
</feature>
<name>A0A1H0LP64_9ACTN</name>
<dbReference type="RefSeq" id="WP_245771634.1">
    <property type="nucleotide sequence ID" value="NZ_FNIE01000011.1"/>
</dbReference>
<dbReference type="AlphaFoldDB" id="A0A1H0LP64"/>
<feature type="signal peptide" evidence="2">
    <location>
        <begin position="1"/>
        <end position="31"/>
    </location>
</feature>
<reference evidence="3 4" key="1">
    <citation type="submission" date="2016-10" db="EMBL/GenBank/DDBJ databases">
        <authorList>
            <person name="de Groot N.N."/>
        </authorList>
    </citation>
    <scope>NUCLEOTIDE SEQUENCE [LARGE SCALE GENOMIC DNA]</scope>
    <source>
        <strain evidence="3 4">CGMCC 4.2022</strain>
    </source>
</reference>
<evidence type="ECO:0000313" key="4">
    <source>
        <dbReference type="Proteomes" id="UP000199341"/>
    </source>
</evidence>
<dbReference type="EMBL" id="FNIE01000011">
    <property type="protein sequence ID" value="SDO70049.1"/>
    <property type="molecule type" value="Genomic_DNA"/>
</dbReference>
<dbReference type="STRING" id="310781.SAMN05216259_111286"/>
<proteinExistence type="predicted"/>
<keyword evidence="4" id="KW-1185">Reference proteome</keyword>
<protein>
    <submittedName>
        <fullName evidence="3">Uncharacterized protein</fullName>
    </submittedName>
</protein>
<keyword evidence="2" id="KW-0732">Signal</keyword>
<dbReference type="PROSITE" id="PS51257">
    <property type="entry name" value="PROKAR_LIPOPROTEIN"/>
    <property type="match status" value="1"/>
</dbReference>
<gene>
    <name evidence="3" type="ORF">SAMN05216259_111286</name>
</gene>
<organism evidence="3 4">
    <name type="scientific">Actinacidiphila guanduensis</name>
    <dbReference type="NCBI Taxonomy" id="310781"/>
    <lineage>
        <taxon>Bacteria</taxon>
        <taxon>Bacillati</taxon>
        <taxon>Actinomycetota</taxon>
        <taxon>Actinomycetes</taxon>
        <taxon>Kitasatosporales</taxon>
        <taxon>Streptomycetaceae</taxon>
        <taxon>Actinacidiphila</taxon>
    </lineage>
</organism>
<accession>A0A1H0LP64</accession>
<evidence type="ECO:0000256" key="2">
    <source>
        <dbReference type="SAM" id="SignalP"/>
    </source>
</evidence>
<sequence>MTRRSGAALPAAALVLSAALLLAGCGSHARAAGSSGTGGAPNPSAPSASELAHMQQLVDGAESAVATADSDAAGDK</sequence>
<dbReference type="Proteomes" id="UP000199341">
    <property type="component" value="Unassembled WGS sequence"/>
</dbReference>
<evidence type="ECO:0000256" key="1">
    <source>
        <dbReference type="SAM" id="MobiDB-lite"/>
    </source>
</evidence>